<dbReference type="AlphaFoldDB" id="A0A5C6EGS8"/>
<dbReference type="EMBL" id="SJPX01000006">
    <property type="protein sequence ID" value="TWU46796.1"/>
    <property type="molecule type" value="Genomic_DNA"/>
</dbReference>
<sequence>MAVRLPNEQSALTVQVSDFELRDLGTSFGVTAAPEGRVDFAVLDGKVAVTKRSESPRPQEQIFVEGEAFSASAENSVRNKMPFEPERYQDIWPLTVGINELSNVIDFVVPGATNPLGDLTDDHKLFLIPEQLNCRLDRPVELSLIRPGQTWPQASVSPVKLPSRENIRSYLLVYQPQSSRFGKRISLSGSVEFERPILGVAATRSQLESTDEPFGLKTIDNGKLAYRYLEERDSERGELPADTISIDPSGHRLFFHLSVGAGKDHLRVLVQGD</sequence>
<name>A0A5C6EGS8_9BACT</name>
<proteinExistence type="predicted"/>
<organism evidence="1 2">
    <name type="scientific">Rubripirellula reticaptiva</name>
    <dbReference type="NCBI Taxonomy" id="2528013"/>
    <lineage>
        <taxon>Bacteria</taxon>
        <taxon>Pseudomonadati</taxon>
        <taxon>Planctomycetota</taxon>
        <taxon>Planctomycetia</taxon>
        <taxon>Pirellulales</taxon>
        <taxon>Pirellulaceae</taxon>
        <taxon>Rubripirellula</taxon>
    </lineage>
</organism>
<comment type="caution">
    <text evidence="1">The sequence shown here is derived from an EMBL/GenBank/DDBJ whole genome shotgun (WGS) entry which is preliminary data.</text>
</comment>
<accession>A0A5C6EGS8</accession>
<dbReference type="Proteomes" id="UP000317977">
    <property type="component" value="Unassembled WGS sequence"/>
</dbReference>
<evidence type="ECO:0008006" key="3">
    <source>
        <dbReference type="Google" id="ProtNLM"/>
    </source>
</evidence>
<dbReference type="Gene3D" id="2.60.120.1440">
    <property type="match status" value="1"/>
</dbReference>
<evidence type="ECO:0000313" key="2">
    <source>
        <dbReference type="Proteomes" id="UP000317977"/>
    </source>
</evidence>
<reference evidence="1 2" key="1">
    <citation type="submission" date="2019-02" db="EMBL/GenBank/DDBJ databases">
        <title>Deep-cultivation of Planctomycetes and their phenomic and genomic characterization uncovers novel biology.</title>
        <authorList>
            <person name="Wiegand S."/>
            <person name="Jogler M."/>
            <person name="Boedeker C."/>
            <person name="Pinto D."/>
            <person name="Vollmers J."/>
            <person name="Rivas-Marin E."/>
            <person name="Kohn T."/>
            <person name="Peeters S.H."/>
            <person name="Heuer A."/>
            <person name="Rast P."/>
            <person name="Oberbeckmann S."/>
            <person name="Bunk B."/>
            <person name="Jeske O."/>
            <person name="Meyerdierks A."/>
            <person name="Storesund J.E."/>
            <person name="Kallscheuer N."/>
            <person name="Luecker S."/>
            <person name="Lage O.M."/>
            <person name="Pohl T."/>
            <person name="Merkel B.J."/>
            <person name="Hornburger P."/>
            <person name="Mueller R.-W."/>
            <person name="Bruemmer F."/>
            <person name="Labrenz M."/>
            <person name="Spormann A.M."/>
            <person name="Op Den Camp H."/>
            <person name="Overmann J."/>
            <person name="Amann R."/>
            <person name="Jetten M.S.M."/>
            <person name="Mascher T."/>
            <person name="Medema M.H."/>
            <person name="Devos D.P."/>
            <person name="Kaster A.-K."/>
            <person name="Ovreas L."/>
            <person name="Rohde M."/>
            <person name="Galperin M.Y."/>
            <person name="Jogler C."/>
        </authorList>
    </citation>
    <scope>NUCLEOTIDE SEQUENCE [LARGE SCALE GENOMIC DNA]</scope>
    <source>
        <strain evidence="1 2">Poly59</strain>
    </source>
</reference>
<keyword evidence="2" id="KW-1185">Reference proteome</keyword>
<gene>
    <name evidence="1" type="ORF">Poly59_57690</name>
</gene>
<evidence type="ECO:0000313" key="1">
    <source>
        <dbReference type="EMBL" id="TWU46796.1"/>
    </source>
</evidence>
<protein>
    <recommendedName>
        <fullName evidence="3">FecR protein</fullName>
    </recommendedName>
</protein>